<dbReference type="InterPro" id="IPR039659">
    <property type="entry name" value="SPT5"/>
</dbReference>
<dbReference type="AlphaFoldDB" id="D7U679"/>
<evidence type="ECO:0000256" key="1">
    <source>
        <dbReference type="SAM" id="Phobius"/>
    </source>
</evidence>
<organism evidence="3 4">
    <name type="scientific">Vitis vinifera</name>
    <name type="common">Grape</name>
    <dbReference type="NCBI Taxonomy" id="29760"/>
    <lineage>
        <taxon>Eukaryota</taxon>
        <taxon>Viridiplantae</taxon>
        <taxon>Streptophyta</taxon>
        <taxon>Embryophyta</taxon>
        <taxon>Tracheophyta</taxon>
        <taxon>Spermatophyta</taxon>
        <taxon>Magnoliopsida</taxon>
        <taxon>eudicotyledons</taxon>
        <taxon>Gunneridae</taxon>
        <taxon>Pentapetalae</taxon>
        <taxon>rosids</taxon>
        <taxon>Vitales</taxon>
        <taxon>Vitaceae</taxon>
        <taxon>Viteae</taxon>
        <taxon>Vitis</taxon>
    </lineage>
</organism>
<evidence type="ECO:0000259" key="2">
    <source>
        <dbReference type="Pfam" id="PF23042"/>
    </source>
</evidence>
<feature type="domain" description="Spt5 KOW" evidence="2">
    <location>
        <begin position="1"/>
        <end position="40"/>
    </location>
</feature>
<protein>
    <recommendedName>
        <fullName evidence="2">Spt5 KOW domain-containing protein</fullName>
    </recommendedName>
</protein>
<accession>D7U679</accession>
<dbReference type="GO" id="GO:0032784">
    <property type="term" value="P:regulation of DNA-templated transcription elongation"/>
    <property type="evidence" value="ECO:0007669"/>
    <property type="project" value="InterPro"/>
</dbReference>
<dbReference type="PaxDb" id="29760-VIT_03s0038g01730.t01"/>
<dbReference type="InParanoid" id="D7U679"/>
<dbReference type="GO" id="GO:0006357">
    <property type="term" value="P:regulation of transcription by RNA polymerase II"/>
    <property type="evidence" value="ECO:0007669"/>
    <property type="project" value="InterPro"/>
</dbReference>
<dbReference type="PANTHER" id="PTHR11125">
    <property type="entry name" value="SUPPRESSOR OF TY 5"/>
    <property type="match status" value="1"/>
</dbReference>
<sequence length="146" mass="17187">MKNGKYKGDLAQIVVVSDAQKKAIVKLIPRIDLQAMAEKFVIYLLHKILSFSSEFILLDVTFSSMKLLYVDLFYYCFDSIYRFFFFLYGIQISETKTNTQLFMIFFEVTNEFKFVSLIKKKSFIAKSCSPNRMLELCYVEIHNMRG</sequence>
<keyword evidence="1" id="KW-0812">Transmembrane</keyword>
<name>D7U679_VITVI</name>
<dbReference type="CDD" id="cd06081">
    <property type="entry name" value="KOW_Spt5_1"/>
    <property type="match status" value="1"/>
</dbReference>
<keyword evidence="1" id="KW-1133">Transmembrane helix</keyword>
<feature type="transmembrane region" description="Helical" evidence="1">
    <location>
        <begin position="72"/>
        <end position="90"/>
    </location>
</feature>
<dbReference type="STRING" id="29760.D7U679"/>
<dbReference type="HOGENOM" id="CLU_1780825_0_0_1"/>
<dbReference type="eggNOG" id="KOG1999">
    <property type="taxonomic scope" value="Eukaryota"/>
</dbReference>
<feature type="transmembrane region" description="Helical" evidence="1">
    <location>
        <begin position="40"/>
        <end position="60"/>
    </location>
</feature>
<gene>
    <name evidence="3" type="ordered locus">VIT_03s0038g01730</name>
</gene>
<reference evidence="4" key="1">
    <citation type="journal article" date="2007" name="Nature">
        <title>The grapevine genome sequence suggests ancestral hexaploidization in major angiosperm phyla.</title>
        <authorList>
            <consortium name="The French-Italian Public Consortium for Grapevine Genome Characterization."/>
            <person name="Jaillon O."/>
            <person name="Aury J.-M."/>
            <person name="Noel B."/>
            <person name="Policriti A."/>
            <person name="Clepet C."/>
            <person name="Casagrande A."/>
            <person name="Choisne N."/>
            <person name="Aubourg S."/>
            <person name="Vitulo N."/>
            <person name="Jubin C."/>
            <person name="Vezzi A."/>
            <person name="Legeai F."/>
            <person name="Hugueney P."/>
            <person name="Dasilva C."/>
            <person name="Horner D."/>
            <person name="Mica E."/>
            <person name="Jublot D."/>
            <person name="Poulain J."/>
            <person name="Bruyere C."/>
            <person name="Billault A."/>
            <person name="Segurens B."/>
            <person name="Gouyvenoux M."/>
            <person name="Ugarte E."/>
            <person name="Cattonaro F."/>
            <person name="Anthouard V."/>
            <person name="Vico V."/>
            <person name="Del Fabbro C."/>
            <person name="Alaux M."/>
            <person name="Di Gaspero G."/>
            <person name="Dumas V."/>
            <person name="Felice N."/>
            <person name="Paillard S."/>
            <person name="Juman I."/>
            <person name="Moroldo M."/>
            <person name="Scalabrin S."/>
            <person name="Canaguier A."/>
            <person name="Le Clainche I."/>
            <person name="Malacrida G."/>
            <person name="Durand E."/>
            <person name="Pesole G."/>
            <person name="Laucou V."/>
            <person name="Chatelet P."/>
            <person name="Merdinoglu D."/>
            <person name="Delledonne M."/>
            <person name="Pezzotti M."/>
            <person name="Lecharny A."/>
            <person name="Scarpelli C."/>
            <person name="Artiguenave F."/>
            <person name="Pe M.E."/>
            <person name="Valle G."/>
            <person name="Morgante M."/>
            <person name="Caboche M."/>
            <person name="Adam-Blondon A.-F."/>
            <person name="Weissenbach J."/>
            <person name="Quetier F."/>
            <person name="Wincker P."/>
        </authorList>
    </citation>
    <scope>NUCLEOTIDE SEQUENCE [LARGE SCALE GENOMIC DNA]</scope>
    <source>
        <strain evidence="4">cv. Pinot noir / PN40024</strain>
    </source>
</reference>
<keyword evidence="4" id="KW-1185">Reference proteome</keyword>
<keyword evidence="1" id="KW-0472">Membrane</keyword>
<dbReference type="PANTHER" id="PTHR11125:SF8">
    <property type="entry name" value="PROTEIN RNA-DIRECTED DNA METHYLATION 3"/>
    <property type="match status" value="1"/>
</dbReference>
<dbReference type="Proteomes" id="UP000009183">
    <property type="component" value="Chromosome 3, unordered"/>
</dbReference>
<dbReference type="EMBL" id="FN596515">
    <property type="protein sequence ID" value="CBI38248.3"/>
    <property type="molecule type" value="Genomic_DNA"/>
</dbReference>
<dbReference type="InterPro" id="IPR041973">
    <property type="entry name" value="KOW_Spt5_1"/>
</dbReference>
<dbReference type="Pfam" id="PF23042">
    <property type="entry name" value="KOW1_SPT5"/>
    <property type="match status" value="1"/>
</dbReference>
<proteinExistence type="predicted"/>
<evidence type="ECO:0000313" key="3">
    <source>
        <dbReference type="EMBL" id="CBI38248.3"/>
    </source>
</evidence>
<evidence type="ECO:0000313" key="4">
    <source>
        <dbReference type="Proteomes" id="UP000009183"/>
    </source>
</evidence>